<comment type="caution">
    <text evidence="2">The sequence shown here is derived from an EMBL/GenBank/DDBJ whole genome shotgun (WGS) entry which is preliminary data.</text>
</comment>
<evidence type="ECO:0000313" key="2">
    <source>
        <dbReference type="EMBL" id="TMW86992.1"/>
    </source>
</evidence>
<reference evidence="2" key="1">
    <citation type="submission" date="2019-05" db="EMBL/GenBank/DDBJ databases">
        <title>The de novo reference genome and transcriptome assemblies of the wild tomato species Solanum chilense.</title>
        <authorList>
            <person name="Stam R."/>
            <person name="Nosenko T."/>
            <person name="Hoerger A.C."/>
            <person name="Stephan W."/>
            <person name="Seidel M.A."/>
            <person name="Kuhn J.M.M."/>
            <person name="Haberer G."/>
            <person name="Tellier A."/>
        </authorList>
    </citation>
    <scope>NUCLEOTIDE SEQUENCE</scope>
    <source>
        <tissue evidence="2">Mature leaves</tissue>
    </source>
</reference>
<accession>A0A6N2AWW6</accession>
<protein>
    <submittedName>
        <fullName evidence="2">Uncharacterized protein</fullName>
    </submittedName>
</protein>
<proteinExistence type="predicted"/>
<evidence type="ECO:0000256" key="1">
    <source>
        <dbReference type="SAM" id="MobiDB-lite"/>
    </source>
</evidence>
<feature type="region of interest" description="Disordered" evidence="1">
    <location>
        <begin position="1"/>
        <end position="24"/>
    </location>
</feature>
<feature type="region of interest" description="Disordered" evidence="1">
    <location>
        <begin position="77"/>
        <end position="99"/>
    </location>
</feature>
<name>A0A6N2AWW6_SOLCI</name>
<feature type="compositionally biased region" description="Basic and acidic residues" evidence="1">
    <location>
        <begin position="15"/>
        <end position="24"/>
    </location>
</feature>
<dbReference type="AlphaFoldDB" id="A0A6N2AWW6"/>
<dbReference type="EMBL" id="RXGB01006029">
    <property type="protein sequence ID" value="TMW86992.1"/>
    <property type="molecule type" value="Genomic_DNA"/>
</dbReference>
<organism evidence="2">
    <name type="scientific">Solanum chilense</name>
    <name type="common">Tomato</name>
    <name type="synonym">Lycopersicon chilense</name>
    <dbReference type="NCBI Taxonomy" id="4083"/>
    <lineage>
        <taxon>Eukaryota</taxon>
        <taxon>Viridiplantae</taxon>
        <taxon>Streptophyta</taxon>
        <taxon>Embryophyta</taxon>
        <taxon>Tracheophyta</taxon>
        <taxon>Spermatophyta</taxon>
        <taxon>Magnoliopsida</taxon>
        <taxon>eudicotyledons</taxon>
        <taxon>Gunneridae</taxon>
        <taxon>Pentapetalae</taxon>
        <taxon>asterids</taxon>
        <taxon>lamiids</taxon>
        <taxon>Solanales</taxon>
        <taxon>Solanaceae</taxon>
        <taxon>Solanoideae</taxon>
        <taxon>Solaneae</taxon>
        <taxon>Solanum</taxon>
        <taxon>Solanum subgen. Lycopersicon</taxon>
    </lineage>
</organism>
<feature type="compositionally biased region" description="Low complexity" evidence="1">
    <location>
        <begin position="84"/>
        <end position="99"/>
    </location>
</feature>
<gene>
    <name evidence="2" type="ORF">EJD97_020584</name>
</gene>
<sequence length="279" mass="30850">MGGVAEDGGGFSGKNGEHHIVDDARDVDVDAVGVSVNEGEPIVSDNPKDGDAHQSHQHLNEHIMDQAVDDNVHHNIPHVLPGKTTTDSSDSSTSTTISPSTQAAIDALIKDLGKDATNARPLYSYDPKNITSSQYLLTDSQLPTEIPITEIAVKTDAVTPAHRNRMPSRRIQSPFCTSFGSSEKGKEKLKDMARLHFPFEGCGIADKVSPKLIEDYMNWLLRGLLKNHNNKNPSDDKYRSRSSSFGFPMMDFVVAFPMNKNWFYAMSQPNKCWSDEVKY</sequence>
<feature type="compositionally biased region" description="Gly residues" evidence="1">
    <location>
        <begin position="1"/>
        <end position="13"/>
    </location>
</feature>